<dbReference type="PANTHER" id="PTHR11384:SF59">
    <property type="entry name" value="LYSOSOMAL COBALAMIN TRANSPORTER ABCD4"/>
    <property type="match status" value="1"/>
</dbReference>
<dbReference type="InterPro" id="IPR036640">
    <property type="entry name" value="ABC1_TM_sf"/>
</dbReference>
<evidence type="ECO:0000313" key="7">
    <source>
        <dbReference type="EMBL" id="CCO95295.1"/>
    </source>
</evidence>
<dbReference type="RefSeq" id="WP_004160384.1">
    <property type="nucleotide sequence ID" value="NZ_BAYW01000018.1"/>
</dbReference>
<dbReference type="InterPro" id="IPR009248">
    <property type="entry name" value="SbmA_BacA"/>
</dbReference>
<feature type="transmembrane region" description="Helical" evidence="6">
    <location>
        <begin position="243"/>
        <end position="267"/>
    </location>
</feature>
<keyword evidence="2" id="KW-0813">Transport</keyword>
<protein>
    <submittedName>
        <fullName evidence="7">PUP family transporter</fullName>
    </submittedName>
</protein>
<evidence type="ECO:0000256" key="4">
    <source>
        <dbReference type="ARBA" id="ARBA00022989"/>
    </source>
</evidence>
<name>A0A831A6J8_ERWAM</name>
<dbReference type="PANTHER" id="PTHR11384">
    <property type="entry name" value="ATP-BINDING CASSETTE, SUB-FAMILY D MEMBER"/>
    <property type="match status" value="1"/>
</dbReference>
<dbReference type="Pfam" id="PF05992">
    <property type="entry name" value="SbmA_BacA"/>
    <property type="match status" value="1"/>
</dbReference>
<comment type="caution">
    <text evidence="7">The sequence shown here is derived from an EMBL/GenBank/DDBJ whole genome shotgun (WGS) entry which is preliminary data.</text>
</comment>
<dbReference type="EMBL" id="CAPB01000039">
    <property type="protein sequence ID" value="CCO95295.1"/>
    <property type="molecule type" value="Genomic_DNA"/>
</dbReference>
<evidence type="ECO:0000256" key="6">
    <source>
        <dbReference type="SAM" id="Phobius"/>
    </source>
</evidence>
<evidence type="ECO:0000313" key="8">
    <source>
        <dbReference type="Proteomes" id="UP000013111"/>
    </source>
</evidence>
<reference evidence="7 8" key="2">
    <citation type="submission" date="2013-04" db="EMBL/GenBank/DDBJ databases">
        <title>Comparative genomics of 12 strains of Erwinia amylovora identifies a pan-genome with a large conserved core and provides insights into host specificity.</title>
        <authorList>
            <person name="Mann R.A."/>
            <person name="Smits T.H.M."/>
            <person name="Buehlmann A."/>
            <person name="Blom J."/>
            <person name="Goesmann A."/>
            <person name="Frey J.E."/>
            <person name="Plummer K.M."/>
            <person name="Beer S.V."/>
            <person name="Luck J."/>
            <person name="Duffy B."/>
            <person name="Rodoni B."/>
        </authorList>
    </citation>
    <scope>NUCLEOTIDE SEQUENCE [LARGE SCALE GENOMIC DNA]</scope>
    <source>
        <strain evidence="8">CFBP 1232</strain>
    </source>
</reference>
<dbReference type="Proteomes" id="UP000013111">
    <property type="component" value="Unassembled WGS sequence"/>
</dbReference>
<feature type="transmembrane region" description="Helical" evidence="6">
    <location>
        <begin position="57"/>
        <end position="83"/>
    </location>
</feature>
<dbReference type="GO" id="GO:0005886">
    <property type="term" value="C:plasma membrane"/>
    <property type="evidence" value="ECO:0007669"/>
    <property type="project" value="UniProtKB-SubCell"/>
</dbReference>
<comment type="subcellular location">
    <subcellularLocation>
        <location evidence="1">Cell membrane</location>
        <topology evidence="1">Multi-pass membrane protein</topology>
    </subcellularLocation>
</comment>
<evidence type="ECO:0000256" key="1">
    <source>
        <dbReference type="ARBA" id="ARBA00004651"/>
    </source>
</evidence>
<dbReference type="GeneID" id="97607402"/>
<organism evidence="7 8">
    <name type="scientific">Erwinia amylovora NBRC 12687 = CFBP 1232</name>
    <dbReference type="NCBI Taxonomy" id="1219359"/>
    <lineage>
        <taxon>Bacteria</taxon>
        <taxon>Pseudomonadati</taxon>
        <taxon>Pseudomonadota</taxon>
        <taxon>Gammaproteobacteria</taxon>
        <taxon>Enterobacterales</taxon>
        <taxon>Erwiniaceae</taxon>
        <taxon>Erwinia</taxon>
    </lineage>
</organism>
<dbReference type="NCBIfam" id="NF008306">
    <property type="entry name" value="PRK11098.1"/>
    <property type="match status" value="1"/>
</dbReference>
<keyword evidence="5 6" id="KW-0472">Membrane</keyword>
<evidence type="ECO:0000256" key="5">
    <source>
        <dbReference type="ARBA" id="ARBA00023136"/>
    </source>
</evidence>
<dbReference type="GO" id="GO:0015833">
    <property type="term" value="P:peptide transport"/>
    <property type="evidence" value="ECO:0007669"/>
    <property type="project" value="InterPro"/>
</dbReference>
<dbReference type="InterPro" id="IPR050835">
    <property type="entry name" value="ABC_transporter_sub-D"/>
</dbReference>
<gene>
    <name evidence="7" type="primary">sbmA</name>
    <name evidence="7" type="ORF">BN437_3394</name>
</gene>
<dbReference type="GO" id="GO:0005524">
    <property type="term" value="F:ATP binding"/>
    <property type="evidence" value="ECO:0007669"/>
    <property type="project" value="InterPro"/>
</dbReference>
<dbReference type="SUPFAM" id="SSF90123">
    <property type="entry name" value="ABC transporter transmembrane region"/>
    <property type="match status" value="1"/>
</dbReference>
<dbReference type="NCBIfam" id="NF009036">
    <property type="entry name" value="PRK12369.1"/>
    <property type="match status" value="1"/>
</dbReference>
<reference evidence="7 8" key="1">
    <citation type="submission" date="2012-11" db="EMBL/GenBank/DDBJ databases">
        <authorList>
            <person name="Linke B."/>
        </authorList>
    </citation>
    <scope>NUCLEOTIDE SEQUENCE [LARGE SCALE GENOMIC DNA]</scope>
    <source>
        <strain evidence="8">CFBP 1232</strain>
    </source>
</reference>
<proteinExistence type="predicted"/>
<keyword evidence="4 6" id="KW-1133">Transmembrane helix</keyword>
<dbReference type="AlphaFoldDB" id="A0A831A6J8"/>
<dbReference type="GO" id="GO:1904680">
    <property type="term" value="F:peptide transmembrane transporter activity"/>
    <property type="evidence" value="ECO:0007669"/>
    <property type="project" value="InterPro"/>
</dbReference>
<feature type="transmembrane region" description="Helical" evidence="6">
    <location>
        <begin position="336"/>
        <end position="357"/>
    </location>
</feature>
<evidence type="ECO:0000256" key="3">
    <source>
        <dbReference type="ARBA" id="ARBA00022692"/>
    </source>
</evidence>
<feature type="transmembrane region" description="Helical" evidence="6">
    <location>
        <begin position="313"/>
        <end position="330"/>
    </location>
</feature>
<feature type="transmembrane region" description="Helical" evidence="6">
    <location>
        <begin position="210"/>
        <end position="231"/>
    </location>
</feature>
<sequence>MFTSFFPKPALFFSSVVIWSLMAIALWFAGAEAEFTRLMHFSLLPAGPLPENALRFIAPGALGFYSYYLLATLLFAAFWFVFCPHPWQRWSILGSSLIVFITWFSVQVGVAVNSWYEPFYDLIQKAMAHPNTIKIETFYHLVNDILSIVLIAVVINVINLFFVSHYVFRWRTAMNDYYMENWQHLRHIEGAAQRVQEDTMRFASTLEDMGVSFINAIMTLIAFLPVLVALSVHVKTVPILGQIPYALVIAAVVWSLFGTGLLAVVGIKLPGLSFRNQRVEAAYRKELVYGEDDAQRAAPQTVRELFARVRKNYFRLYFHYLYFNVVRVFYLQLDALFSIFVLFPSIISGAITLGLMTQISNVFDQVRNSFQYLINSWTTLVELMSIYKRLRSFEQTLDNVPDNQTPVTQGAKHL</sequence>
<accession>A0A831A6J8</accession>
<feature type="transmembrane region" description="Helical" evidence="6">
    <location>
        <begin position="145"/>
        <end position="168"/>
    </location>
</feature>
<feature type="transmembrane region" description="Helical" evidence="6">
    <location>
        <begin position="90"/>
        <end position="112"/>
    </location>
</feature>
<evidence type="ECO:0000256" key="2">
    <source>
        <dbReference type="ARBA" id="ARBA00022448"/>
    </source>
</evidence>
<keyword evidence="3 6" id="KW-0812">Transmembrane</keyword>